<evidence type="ECO:0000256" key="5">
    <source>
        <dbReference type="ARBA" id="ARBA00019077"/>
    </source>
</evidence>
<evidence type="ECO:0000256" key="6">
    <source>
        <dbReference type="ARBA" id="ARBA00022679"/>
    </source>
</evidence>
<dbReference type="PANTHER" id="PTHR42755">
    <property type="entry name" value="3-DEOXY-MANNO-OCTULOSONATE CYTIDYLYLTRANSFERASE"/>
    <property type="match status" value="1"/>
</dbReference>
<keyword evidence="12" id="KW-0472">Membrane</keyword>
<evidence type="ECO:0000256" key="12">
    <source>
        <dbReference type="RuleBase" id="RU365103"/>
    </source>
</evidence>
<dbReference type="NCBIfam" id="NF004388">
    <property type="entry name" value="PRK05749.1-4"/>
    <property type="match status" value="1"/>
</dbReference>
<dbReference type="PANTHER" id="PTHR42755:SF1">
    <property type="entry name" value="3-DEOXY-D-MANNO-OCTULOSONIC ACID TRANSFERASE, MITOCHONDRIAL-RELATED"/>
    <property type="match status" value="1"/>
</dbReference>
<accession>A0A0B4XK06</accession>
<dbReference type="STRING" id="391936.S7S_02330"/>
<evidence type="ECO:0000256" key="1">
    <source>
        <dbReference type="ARBA" id="ARBA00004388"/>
    </source>
</evidence>
<proteinExistence type="inferred from homology"/>
<dbReference type="HOGENOM" id="CLU_036146_2_0_6"/>
<comment type="catalytic activity">
    <reaction evidence="9 12">
        <text>lipid IVA (E. coli) + CMP-3-deoxy-beta-D-manno-octulosonate = alpha-Kdo-(2-&gt;6)-lipid IVA (E. coli) + CMP + H(+)</text>
        <dbReference type="Rhea" id="RHEA:28066"/>
        <dbReference type="ChEBI" id="CHEBI:15378"/>
        <dbReference type="ChEBI" id="CHEBI:58603"/>
        <dbReference type="ChEBI" id="CHEBI:60364"/>
        <dbReference type="ChEBI" id="CHEBI:60377"/>
        <dbReference type="ChEBI" id="CHEBI:85987"/>
        <dbReference type="EC" id="2.4.99.12"/>
    </reaction>
</comment>
<feature type="site" description="Transition state stabilizer" evidence="11">
    <location>
        <position position="207"/>
    </location>
</feature>
<organism evidence="14 15">
    <name type="scientific">Isoalcanivorax pacificus W11-5</name>
    <dbReference type="NCBI Taxonomy" id="391936"/>
    <lineage>
        <taxon>Bacteria</taxon>
        <taxon>Pseudomonadati</taxon>
        <taxon>Pseudomonadota</taxon>
        <taxon>Gammaproteobacteria</taxon>
        <taxon>Oceanospirillales</taxon>
        <taxon>Alcanivoracaceae</taxon>
        <taxon>Isoalcanivorax</taxon>
    </lineage>
</organism>
<gene>
    <name evidence="14" type="ORF">S7S_02330</name>
</gene>
<evidence type="ECO:0000256" key="11">
    <source>
        <dbReference type="PIRSR" id="PIRSR639901-2"/>
    </source>
</evidence>
<comment type="function">
    <text evidence="12">Involved in lipopolysaccharide (LPS) biosynthesis. Catalyzes the transfer of 3-deoxy-D-manno-octulosonate (Kdo) residue(s) from CMP-Kdo to lipid IV(A), the tetraacyldisaccharide-1,4'-bisphosphate precursor of lipid A.</text>
</comment>
<dbReference type="Gene3D" id="3.40.50.11720">
    <property type="entry name" value="3-Deoxy-D-manno-octulosonic-acid transferase, N-terminal domain"/>
    <property type="match status" value="1"/>
</dbReference>
<feature type="domain" description="3-deoxy-D-manno-octulosonic-acid transferase N-terminal" evidence="13">
    <location>
        <begin position="33"/>
        <end position="209"/>
    </location>
</feature>
<dbReference type="FunFam" id="3.40.50.2000:FF:000032">
    <property type="entry name" value="3-deoxy-D-manno-octulosonic acid transferase"/>
    <property type="match status" value="1"/>
</dbReference>
<dbReference type="GO" id="GO:0043842">
    <property type="term" value="F:Kdo transferase activity"/>
    <property type="evidence" value="ECO:0007669"/>
    <property type="project" value="UniProtKB-EC"/>
</dbReference>
<dbReference type="EC" id="2.4.99.12" evidence="4 12"/>
<feature type="site" description="Transition state stabilizer" evidence="11">
    <location>
        <position position="129"/>
    </location>
</feature>
<comment type="subcellular location">
    <subcellularLocation>
        <location evidence="1">Cell inner membrane</location>
        <topology evidence="1">Single-pass membrane protein</topology>
        <orientation evidence="1">Cytoplasmic side</orientation>
    </subcellularLocation>
    <subcellularLocation>
        <location evidence="12">Cell membrane</location>
    </subcellularLocation>
</comment>
<evidence type="ECO:0000259" key="13">
    <source>
        <dbReference type="Pfam" id="PF04413"/>
    </source>
</evidence>
<evidence type="ECO:0000256" key="4">
    <source>
        <dbReference type="ARBA" id="ARBA00012621"/>
    </source>
</evidence>
<evidence type="ECO:0000313" key="14">
    <source>
        <dbReference type="EMBL" id="AJD46888.1"/>
    </source>
</evidence>
<evidence type="ECO:0000256" key="7">
    <source>
        <dbReference type="ARBA" id="ARBA00022968"/>
    </source>
</evidence>
<evidence type="ECO:0000256" key="8">
    <source>
        <dbReference type="ARBA" id="ARBA00031445"/>
    </source>
</evidence>
<evidence type="ECO:0000256" key="3">
    <source>
        <dbReference type="ARBA" id="ARBA00006380"/>
    </source>
</evidence>
<name>A0A0B4XK06_9GAMM</name>
<dbReference type="RefSeq" id="WP_008739334.1">
    <property type="nucleotide sequence ID" value="NZ_CP004387.1"/>
</dbReference>
<dbReference type="InterPro" id="IPR007507">
    <property type="entry name" value="Glycos_transf_N"/>
</dbReference>
<dbReference type="Gene3D" id="3.40.50.2000">
    <property type="entry name" value="Glycogen Phosphorylase B"/>
    <property type="match status" value="1"/>
</dbReference>
<dbReference type="GO" id="GO:0009245">
    <property type="term" value="P:lipid A biosynthetic process"/>
    <property type="evidence" value="ECO:0007669"/>
    <property type="project" value="TreeGrafter"/>
</dbReference>
<dbReference type="Proteomes" id="UP000006764">
    <property type="component" value="Chromosome"/>
</dbReference>
<keyword evidence="12" id="KW-0448">Lipopolysaccharide biosynthesis</keyword>
<keyword evidence="12" id="KW-0812">Transmembrane</keyword>
<dbReference type="OrthoDB" id="9789797at2"/>
<keyword evidence="12" id="KW-1003">Cell membrane</keyword>
<protein>
    <recommendedName>
        <fullName evidence="5 12">3-deoxy-D-manno-octulosonic acid transferase</fullName>
        <shortName evidence="12">Kdo transferase</shortName>
        <ecNumber evidence="4 12">2.4.99.12</ecNumber>
    </recommendedName>
    <alternativeName>
        <fullName evidence="8 12">Lipid IV(A) 3-deoxy-D-manno-octulosonic acid transferase</fullName>
    </alternativeName>
</protein>
<dbReference type="GO" id="GO:0005886">
    <property type="term" value="C:plasma membrane"/>
    <property type="evidence" value="ECO:0007669"/>
    <property type="project" value="UniProtKB-SubCell"/>
</dbReference>
<feature type="transmembrane region" description="Helical" evidence="12">
    <location>
        <begin position="6"/>
        <end position="22"/>
    </location>
</feature>
<dbReference type="UniPathway" id="UPA00958"/>
<evidence type="ECO:0000256" key="10">
    <source>
        <dbReference type="PIRSR" id="PIRSR639901-1"/>
    </source>
</evidence>
<dbReference type="SUPFAM" id="SSF53756">
    <property type="entry name" value="UDP-Glycosyltransferase/glycogen phosphorylase"/>
    <property type="match status" value="1"/>
</dbReference>
<sequence>MRTLYSGLWYALMPALFIRLWWRGRRAPAYRGRWRERLALGLPRQPGHTVWIHAVSVGETLAAAPMIRELLARYPDTPLLVTTTTPTGSEQVRKLFGDRVLHVYCPWDTPDAMARFFRVFNPALVLILETELWPNMIATAARRAVPVWLVNGRLSARSFRGYQKFSALVRPMLQRFAGLMVQTDAEADRFRQLGAPPERVHVTGSVKFDLVLDDTLRENAAVLRAGCGARPVWIAASTHPGEEEQVLAAHATVRAAQPDALLVLVPRHPERFNEVAEQVVRAGMPLVRRSSGERVTADAAVYLGDTMGELLMLFGASDVAFVGGSLVPLGGHNLLEPAAWGRPVISGPHRFNFERVAELLEEQAALVTVVDASSLAEAVLLLLDDSVKRAQQGEAARAVVAAHGGALERVLARLGEVWPGQH</sequence>
<dbReference type="KEGG" id="apac:S7S_02330"/>
<keyword evidence="15" id="KW-1185">Reference proteome</keyword>
<keyword evidence="7" id="KW-0735">Signal-anchor</keyword>
<dbReference type="InterPro" id="IPR039901">
    <property type="entry name" value="Kdotransferase"/>
</dbReference>
<dbReference type="InterPro" id="IPR038107">
    <property type="entry name" value="Glycos_transf_N_sf"/>
</dbReference>
<dbReference type="EMBL" id="CP004387">
    <property type="protein sequence ID" value="AJD46888.1"/>
    <property type="molecule type" value="Genomic_DNA"/>
</dbReference>
<evidence type="ECO:0000256" key="2">
    <source>
        <dbReference type="ARBA" id="ARBA00004713"/>
    </source>
</evidence>
<dbReference type="AlphaFoldDB" id="A0A0B4XK06"/>
<evidence type="ECO:0000256" key="9">
    <source>
        <dbReference type="ARBA" id="ARBA00049183"/>
    </source>
</evidence>
<keyword evidence="12" id="KW-1133">Transmembrane helix</keyword>
<dbReference type="GO" id="GO:0009244">
    <property type="term" value="P:lipopolysaccharide core region biosynthetic process"/>
    <property type="evidence" value="ECO:0007669"/>
    <property type="project" value="UniProtKB-UniRule"/>
</dbReference>
<reference evidence="14 15" key="1">
    <citation type="journal article" date="2012" name="J. Bacteriol.">
        <title>Genome sequence of an alkane-degrading bacterium, Alcanivorax pacificus type strain W11-5, isolated from deep sea sediment.</title>
        <authorList>
            <person name="Lai Q."/>
            <person name="Shao Z."/>
        </authorList>
    </citation>
    <scope>NUCLEOTIDE SEQUENCE [LARGE SCALE GENOMIC DNA]</scope>
    <source>
        <strain evidence="14 15">W11-5</strain>
    </source>
</reference>
<comment type="pathway">
    <text evidence="2 12">Bacterial outer membrane biogenesis; LPS core biosynthesis.</text>
</comment>
<feature type="active site" description="Proton acceptor" evidence="10">
    <location>
        <position position="59"/>
    </location>
</feature>
<dbReference type="Pfam" id="PF04413">
    <property type="entry name" value="Glycos_transf_N"/>
    <property type="match status" value="1"/>
</dbReference>
<comment type="similarity">
    <text evidence="3">Belongs to the glycosyltransferase group 1 family. Glycosyltransferase 30 subfamily.</text>
</comment>
<evidence type="ECO:0000313" key="15">
    <source>
        <dbReference type="Proteomes" id="UP000006764"/>
    </source>
</evidence>
<keyword evidence="6 12" id="KW-0808">Transferase</keyword>
<dbReference type="FunFam" id="3.40.50.11720:FF:000001">
    <property type="entry name" value="3-deoxy-D-manno-octulosonic acid transferase"/>
    <property type="match status" value="1"/>
</dbReference>